<dbReference type="InterPro" id="IPR036116">
    <property type="entry name" value="FN3_sf"/>
</dbReference>
<gene>
    <name evidence="2" type="ORF">DLD77_06305</name>
</gene>
<dbReference type="InterPro" id="IPR044023">
    <property type="entry name" value="Ig_7"/>
</dbReference>
<proteinExistence type="predicted"/>
<dbReference type="InterPro" id="IPR026341">
    <property type="entry name" value="T9SS_type_B"/>
</dbReference>
<name>A0ABM6WBN8_9BACT</name>
<dbReference type="Pfam" id="PF19081">
    <property type="entry name" value="Ig_7"/>
    <property type="match status" value="18"/>
</dbReference>
<protein>
    <recommendedName>
        <fullName evidence="1">Fibronectin type-III domain-containing protein</fullName>
    </recommendedName>
</protein>
<dbReference type="Pfam" id="PF13585">
    <property type="entry name" value="CHU_C"/>
    <property type="match status" value="1"/>
</dbReference>
<dbReference type="NCBIfam" id="TIGR04131">
    <property type="entry name" value="Bac_Flav_CTERM"/>
    <property type="match status" value="1"/>
</dbReference>
<dbReference type="EMBL" id="CP029600">
    <property type="protein sequence ID" value="AWO01327.1"/>
    <property type="molecule type" value="Genomic_DNA"/>
</dbReference>
<dbReference type="Gene3D" id="2.60.40.10">
    <property type="entry name" value="Immunoglobulins"/>
    <property type="match status" value="1"/>
</dbReference>
<organism evidence="2 3">
    <name type="scientific">Chitinophaga alhagiae</name>
    <dbReference type="NCBI Taxonomy" id="2203219"/>
    <lineage>
        <taxon>Bacteria</taxon>
        <taxon>Pseudomonadati</taxon>
        <taxon>Bacteroidota</taxon>
        <taxon>Chitinophagia</taxon>
        <taxon>Chitinophagales</taxon>
        <taxon>Chitinophagaceae</taxon>
        <taxon>Chitinophaga</taxon>
    </lineage>
</organism>
<dbReference type="SMART" id="SM00060">
    <property type="entry name" value="FN3"/>
    <property type="match status" value="1"/>
</dbReference>
<dbReference type="Proteomes" id="UP000246099">
    <property type="component" value="Chromosome"/>
</dbReference>
<feature type="domain" description="Fibronectin type-III" evidence="1">
    <location>
        <begin position="2395"/>
        <end position="2482"/>
    </location>
</feature>
<evidence type="ECO:0000313" key="3">
    <source>
        <dbReference type="Proteomes" id="UP000246099"/>
    </source>
</evidence>
<dbReference type="CDD" id="cd00063">
    <property type="entry name" value="FN3"/>
    <property type="match status" value="1"/>
</dbReference>
<evidence type="ECO:0000313" key="2">
    <source>
        <dbReference type="EMBL" id="AWO01327.1"/>
    </source>
</evidence>
<dbReference type="SUPFAM" id="SSF49265">
    <property type="entry name" value="Fibronectin type III"/>
    <property type="match status" value="1"/>
</dbReference>
<accession>A0ABM6WBN8</accession>
<dbReference type="InterPro" id="IPR013783">
    <property type="entry name" value="Ig-like_fold"/>
</dbReference>
<dbReference type="InterPro" id="IPR003961">
    <property type="entry name" value="FN3_dom"/>
</dbReference>
<evidence type="ECO:0000259" key="1">
    <source>
        <dbReference type="PROSITE" id="PS50853"/>
    </source>
</evidence>
<dbReference type="SMART" id="SM00409">
    <property type="entry name" value="IG"/>
    <property type="match status" value="9"/>
</dbReference>
<dbReference type="InterPro" id="IPR003599">
    <property type="entry name" value="Ig_sub"/>
</dbReference>
<sequence>MSLNVTPGNLLRLICIVAVALLQLVPLQDARAASPQYWWYPAHHESNAGEMTRPQASSQFFAAPIMTRGTSASPVTLSGLCLLCSLSSPGASWDNDPNTATTINMGVGVVATFGQRITLPAAYEAGDSILVDFEVPNATLSLDVLNAITVTLRMNTGAAVTTASLGSLANLRLLGAGVGSTGKRRAAIAATGAFNTIDVTQGSVLSALGGLHIYDVRAVVPVVVTPSPAVTPYGSTATLNASIRGTDPVFNWYTSPTGGTPAFSGPSFTTPALTRSTTYYVEAVDGGIASPDRKAVNVNLGGGPGPLWTYGDRQQSPVITPLCVGCTVSNGNAAVDGDTTTASTASITVGALGSVGQRITFPGTYQAGDSISFTLGVPAQLLSADVLSGIRIQTFNGDTPNGDTRTLNNALANLQLLGLDPTGSVGKFRVTVPVNSTFDGVQIDLTGAISALSNLNIYEAAAFIPVSVTPNDPAVPFGSDTTLTASIRAPGATFSWYTTPTGGTPVATGATFNTPVLVQGTTYYVEASTPDGLTSYIRTAVPVAVTVGPNSPNLDCGAGATQTNGTTGLCLLCQVNEPTLAVDQNPQTATNLHVPVGLLGAAVYQRIAFANESVPGDSLRVVVGATTGLLNLSLLGNVTLRPRNNGVETAADVRALNNGLLSLQLLDGGTRASITYAPSAVFDEVEINVGGVATALTQIDVYYAQQITARPALAADTVNVCIGQTATLTANAPAGATFNWYDAPTGGTLLGSGATFTTGAITGDAVYYVEAVSAGSQCKSEVRTPAFVKAGLAAVSVTASSVTIGKGQTATFNVNTPDPALTYNWYGTPAGGTPLFSGPSFTTPPLDATTTYYVEATTATGCASAQRVQVIANVLIDNPDVPCDYANTQVSAANGLCIGCYVENQPSAIDASTTTFSSMHVIAGLLGGYVQQTLIFPSPSDAGDSVRLLVSFPASLADVGLLGSIQIATYNGTTYNNDRTAFNSALLHLQLLPGNQQAILTFAPAAVFDRVEVRMNSGVATALSALNIHYAQRFVPAPVLQPDAVTTCAGGTVSLGVAPRANTTFRWYSTPSGGTPLATGTTFESGPVTTDTAFYVEAVKTSINCANPVRAKAVVTLGAAPAAPTVDNSSVATCSGTSAVLKATGPAGATFRWYATPTGGTALFTGDTFTTPVLDSSVVYYAEAVSSGGCASAARTAVQVNIAAKPVTPVITPSAAIICAGSTATLTASSTTPGVVFNWYSSAAMDNLVFTGPVFVTPALSANTSYYVVAANGQCTSAAAIVNVTVNTTPLQPTVSISPASGTIEYGQTATLTASSTTPGAIYKWYLSPTGGTPEFTGAAFTTPQLAATTKYYVEAASASGCASARTEVTVNVNRNFNPACDFATAQTNGVGGGICLLCGVIDPLFSTDADTTNVSSLRLTGALLGTSVYQRLDFGSVAAAGDTIKVRFRVPTGLLDVNVLSAIEITSYNGTTSNGDTKALNASGLRLSLLGGTQDAVALFVPEAPYTQVEIRARGGLASVLTGVDVLYANRVLSAPAVTADNTTVCAGTTATLTATGSASGTIKWYTTPAGGTPEFTGTVFTTPALTATTTYYAEITRTSTDCVNPLRTPVTIQVRPVPDAPQILKGDTAICVGNTAVLIARAVDPTHTIRWFTTATGGTPVSSDSVFTTPALTANAIYYAEAYNGSCGNVTRVAVNVTVSTAPADPVAESANVTVCTGMPATLRATSSTPGAIIRWYSVQSGGTPVFTGSEFTTPAINTTTLYYAEAVNSGGGCPNSGGRVMVTVNADATPPVPVVADNAKTSCANQAVTFTVQNPVAGITYRWYDAATGGTLLHTGASYTTAPLTADATFFVEAAGAGNCVSTTRGTATVTVVPGLDAPTVEATDVTVCRGSQATLRVTDPLAGVTYNWYSTPGGTILFSGATFVTGVQVANGSFYVEAVSSSGCRSTTPTRVNIQVTDAPLLPVIAGNTTICEGATANLSIQNPLAGLTYSWYDAATGGNKLAEGTTFAPAGLTTTTIFYAEAMSGNCTSAGRTSVTVVVNPAPGAVTVDATSKTVCIGNTATLRVANPAAGISYRWYDVATGGTPLATTADFVTPVLTTDKTYYVTAVNANGCSSISRTQVNVTITNGPDVPVAPAEVTVCRGLRPTVRITNARTDLQYRWYDAPINGTLLFIGEAYTTASPLSTKDTVYVEATLSGGTCASNGRAQVILVAADAPATPVLANGGAVTICSGTTATFNVQNPLSNVTYRWYDAAGNLLRDDASGSYTTGQLTADMEVFVEAVIGGGCASAGRARAVATVGGVPQVPSVTANANTVCPDSTATLTATSAQAGVVFKWYTTATGGTPVFTGPVFTTPGLTAAATYYVEAAYTGGCASATRAAITINVYAPLPAPAVTVAAKTATSVTFQWNAVAGVLGYRVSTDGGTTFTQPSSGLTGTTHTVVNLQPNQTVTLLVMSVGANECANSSWFQGGGETENPAGNTIFVPNAFTPNNDGVNDILYVYGTTINTMEIRIYNQWGQLVFESRDKARGWDGTMSGKQQPLGVYTYALRATLQDGTTVQKRGTITLVR</sequence>
<keyword evidence="3" id="KW-1185">Reference proteome</keyword>
<reference evidence="2 3" key="1">
    <citation type="submission" date="2018-05" db="EMBL/GenBank/DDBJ databases">
        <title>Chitinophaga sp. nov., isolated from rhizosphere soil of Alhagi.</title>
        <authorList>
            <person name="Liu Y."/>
        </authorList>
    </citation>
    <scope>NUCLEOTIDE SEQUENCE [LARGE SCALE GENOMIC DNA]</scope>
    <source>
        <strain evidence="2 3">T22</strain>
    </source>
</reference>
<dbReference type="PROSITE" id="PS50853">
    <property type="entry name" value="FN3"/>
    <property type="match status" value="1"/>
</dbReference>